<dbReference type="InterPro" id="IPR055357">
    <property type="entry name" value="LRR_At1g61320_AtMIF1"/>
</dbReference>
<gene>
    <name evidence="2" type="ORF">Din_013430</name>
    <name evidence="3" type="ORF">Din_013431</name>
</gene>
<dbReference type="InterPro" id="IPR053781">
    <property type="entry name" value="F-box_AtFBL13-like"/>
</dbReference>
<proteinExistence type="predicted"/>
<dbReference type="Gene3D" id="1.20.1280.50">
    <property type="match status" value="1"/>
</dbReference>
<dbReference type="EMBL" id="GHES01013430">
    <property type="protein sequence ID" value="MPA43989.1"/>
    <property type="molecule type" value="Transcribed_RNA"/>
</dbReference>
<evidence type="ECO:0000313" key="2">
    <source>
        <dbReference type="EMBL" id="MPA43989.1"/>
    </source>
</evidence>
<evidence type="ECO:0000313" key="3">
    <source>
        <dbReference type="EMBL" id="MPA43990.1"/>
    </source>
</evidence>
<name>A0A5B6ZIL3_DAVIN</name>
<evidence type="ECO:0000259" key="1">
    <source>
        <dbReference type="PROSITE" id="PS50181"/>
    </source>
</evidence>
<accession>A0A5B6ZIL3</accession>
<protein>
    <submittedName>
        <fullName evidence="2">Putative F-box domain, cyclin-like protein</fullName>
    </submittedName>
</protein>
<dbReference type="SUPFAM" id="SSF52047">
    <property type="entry name" value="RNI-like"/>
    <property type="match status" value="1"/>
</dbReference>
<dbReference type="Pfam" id="PF00646">
    <property type="entry name" value="F-box"/>
    <property type="match status" value="1"/>
</dbReference>
<dbReference type="InterPro" id="IPR053197">
    <property type="entry name" value="F-box_SCFL_complex_component"/>
</dbReference>
<dbReference type="InterPro" id="IPR036047">
    <property type="entry name" value="F-box-like_dom_sf"/>
</dbReference>
<organism evidence="2">
    <name type="scientific">Davidia involucrata</name>
    <name type="common">Dove tree</name>
    <dbReference type="NCBI Taxonomy" id="16924"/>
    <lineage>
        <taxon>Eukaryota</taxon>
        <taxon>Viridiplantae</taxon>
        <taxon>Streptophyta</taxon>
        <taxon>Embryophyta</taxon>
        <taxon>Tracheophyta</taxon>
        <taxon>Spermatophyta</taxon>
        <taxon>Magnoliopsida</taxon>
        <taxon>eudicotyledons</taxon>
        <taxon>Gunneridae</taxon>
        <taxon>Pentapetalae</taxon>
        <taxon>asterids</taxon>
        <taxon>Cornales</taxon>
        <taxon>Nyssaceae</taxon>
        <taxon>Davidia</taxon>
    </lineage>
</organism>
<sequence length="378" mass="42904">MDKQLERGGVGFSEREKKMVRMKVRNRAEEEEEQPEDRLSNLPDSLIHYIFSFMDTKFVAQTCVLSTRFKHLWTSVPNLNFQSCYFPRVYLFTKFVSRVLSRRDSSSNVSTLNFVRGGIVERRHMKRIINFAIHHNVQQLNITVSVDRDPSSLSLIFNSKSLVNLKLIFCHFQNLPNSLNLTALTTLHLEKVSFSISNDKSNKCFDPFSNCLNLKNLTLINCFIRGLDVFTIGSPQLAKLTLSFCCGWEDINRKFVVTAPKLSCFHLDGFPPLELSADNVPSLETVQVSVSRSSNEDKEDMVALINVLKELRNAKFVTLDLDAIKILSMVPSLLEHQPSPFTNLKSLKVRSTTSTIPDHVMSYLLNCSPSAAVVVGFQ</sequence>
<dbReference type="Gene3D" id="3.80.10.10">
    <property type="entry name" value="Ribonuclease Inhibitor"/>
    <property type="match status" value="1"/>
</dbReference>
<dbReference type="PROSITE" id="PS50181">
    <property type="entry name" value="FBOX"/>
    <property type="match status" value="1"/>
</dbReference>
<dbReference type="PANTHER" id="PTHR34223">
    <property type="entry name" value="OS11G0201299 PROTEIN"/>
    <property type="match status" value="1"/>
</dbReference>
<dbReference type="InterPro" id="IPR001810">
    <property type="entry name" value="F-box_dom"/>
</dbReference>
<dbReference type="InterPro" id="IPR032675">
    <property type="entry name" value="LRR_dom_sf"/>
</dbReference>
<dbReference type="AlphaFoldDB" id="A0A5B6ZIL3"/>
<dbReference type="CDD" id="cd22160">
    <property type="entry name" value="F-box_AtFBL13-like"/>
    <property type="match status" value="1"/>
</dbReference>
<dbReference type="SUPFAM" id="SSF81383">
    <property type="entry name" value="F-box domain"/>
    <property type="match status" value="1"/>
</dbReference>
<feature type="domain" description="F-box" evidence="1">
    <location>
        <begin position="36"/>
        <end position="84"/>
    </location>
</feature>
<dbReference type="PANTHER" id="PTHR34223:SF51">
    <property type="entry name" value="OS06G0556300 PROTEIN"/>
    <property type="match status" value="1"/>
</dbReference>
<dbReference type="EMBL" id="GHES01013431">
    <property type="protein sequence ID" value="MPA43990.1"/>
    <property type="molecule type" value="Transcribed_RNA"/>
</dbReference>
<reference evidence="2" key="1">
    <citation type="submission" date="2019-08" db="EMBL/GenBank/DDBJ databases">
        <title>Reference gene set and small RNA set construction with multiple tissues from Davidia involucrata Baill.</title>
        <authorList>
            <person name="Yang H."/>
            <person name="Zhou C."/>
            <person name="Li G."/>
            <person name="Wang J."/>
            <person name="Gao P."/>
            <person name="Wang M."/>
            <person name="Wang R."/>
            <person name="Zhao Y."/>
        </authorList>
    </citation>
    <scope>NUCLEOTIDE SEQUENCE</scope>
    <source>
        <tissue evidence="2">Mixed with DoveR01_LX</tissue>
    </source>
</reference>
<dbReference type="Pfam" id="PF23622">
    <property type="entry name" value="LRR_At1g61320_AtMIF1"/>
    <property type="match status" value="1"/>
</dbReference>